<organism evidence="2 3">
    <name type="scientific">Pendulispora rubella</name>
    <dbReference type="NCBI Taxonomy" id="2741070"/>
    <lineage>
        <taxon>Bacteria</taxon>
        <taxon>Pseudomonadati</taxon>
        <taxon>Myxococcota</taxon>
        <taxon>Myxococcia</taxon>
        <taxon>Myxococcales</taxon>
        <taxon>Sorangiineae</taxon>
        <taxon>Pendulisporaceae</taxon>
        <taxon>Pendulispora</taxon>
    </lineage>
</organism>
<dbReference type="InterPro" id="IPR016040">
    <property type="entry name" value="NAD(P)-bd_dom"/>
</dbReference>
<evidence type="ECO:0000259" key="1">
    <source>
        <dbReference type="Pfam" id="PF13460"/>
    </source>
</evidence>
<dbReference type="Pfam" id="PF13460">
    <property type="entry name" value="NAD_binding_10"/>
    <property type="match status" value="1"/>
</dbReference>
<sequence>MNIGILGATGNIGQRIAAEALRRGHRITAITRDASNFRDQPKTTWKVADVLDAASIGRVLEDLDVLVSTFQPGNGARDLDDVIRRSIAHPGVYAKAATAMLEAIAASARPSLRLLVVGGAGSLELRPGLALVDSPDVGQRLDEIGIPREYEVAVRGHRDALNVLRLSNRNWTYFSPAEQIGPGERTGRFRLGENQPVLDADGKSRISYEDFAVALIDEVEIPKYIQRRLTIGY</sequence>
<dbReference type="PANTHER" id="PTHR43355">
    <property type="entry name" value="FLAVIN REDUCTASE (NADPH)"/>
    <property type="match status" value="1"/>
</dbReference>
<keyword evidence="3" id="KW-1185">Reference proteome</keyword>
<dbReference type="InterPro" id="IPR036291">
    <property type="entry name" value="NAD(P)-bd_dom_sf"/>
</dbReference>
<reference evidence="2" key="1">
    <citation type="submission" date="2021-12" db="EMBL/GenBank/DDBJ databases">
        <title>Discovery of the Pendulisporaceae a myxobacterial family with distinct sporulation behavior and unique specialized metabolism.</title>
        <authorList>
            <person name="Garcia R."/>
            <person name="Popoff A."/>
            <person name="Bader C.D."/>
            <person name="Loehr J."/>
            <person name="Walesch S."/>
            <person name="Walt C."/>
            <person name="Boldt J."/>
            <person name="Bunk B."/>
            <person name="Haeckl F.J.F.P.J."/>
            <person name="Gunesch A.P."/>
            <person name="Birkelbach J."/>
            <person name="Nuebel U."/>
            <person name="Pietschmann T."/>
            <person name="Bach T."/>
            <person name="Mueller R."/>
        </authorList>
    </citation>
    <scope>NUCLEOTIDE SEQUENCE</scope>
    <source>
        <strain evidence="2">MSr11367</strain>
    </source>
</reference>
<protein>
    <submittedName>
        <fullName evidence="2">NAD(P)H-binding protein</fullName>
    </submittedName>
</protein>
<feature type="domain" description="NAD(P)-binding" evidence="1">
    <location>
        <begin position="7"/>
        <end position="217"/>
    </location>
</feature>
<dbReference type="PANTHER" id="PTHR43355:SF2">
    <property type="entry name" value="FLAVIN REDUCTASE (NADPH)"/>
    <property type="match status" value="1"/>
</dbReference>
<dbReference type="RefSeq" id="WP_394837945.1">
    <property type="nucleotide sequence ID" value="NZ_CP089929.1"/>
</dbReference>
<dbReference type="Gene3D" id="3.40.50.720">
    <property type="entry name" value="NAD(P)-binding Rossmann-like Domain"/>
    <property type="match status" value="1"/>
</dbReference>
<evidence type="ECO:0000313" key="2">
    <source>
        <dbReference type="EMBL" id="WXB08270.1"/>
    </source>
</evidence>
<dbReference type="Proteomes" id="UP001374803">
    <property type="component" value="Chromosome"/>
</dbReference>
<dbReference type="InterPro" id="IPR051606">
    <property type="entry name" value="Polyketide_Oxido-like"/>
</dbReference>
<dbReference type="SUPFAM" id="SSF51735">
    <property type="entry name" value="NAD(P)-binding Rossmann-fold domains"/>
    <property type="match status" value="1"/>
</dbReference>
<accession>A0ABZ2LBX5</accession>
<name>A0ABZ2LBX5_9BACT</name>
<dbReference type="EMBL" id="CP089983">
    <property type="protein sequence ID" value="WXB08270.1"/>
    <property type="molecule type" value="Genomic_DNA"/>
</dbReference>
<gene>
    <name evidence="2" type="ORF">LVJ94_13620</name>
</gene>
<dbReference type="CDD" id="cd05244">
    <property type="entry name" value="BVR-B_like_SDR_a"/>
    <property type="match status" value="1"/>
</dbReference>
<evidence type="ECO:0000313" key="3">
    <source>
        <dbReference type="Proteomes" id="UP001374803"/>
    </source>
</evidence>
<proteinExistence type="predicted"/>